<organism evidence="1 2">
    <name type="scientific">Vibrio amylolyticus</name>
    <dbReference type="NCBI Taxonomy" id="2847292"/>
    <lineage>
        <taxon>Bacteria</taxon>
        <taxon>Pseudomonadati</taxon>
        <taxon>Pseudomonadota</taxon>
        <taxon>Gammaproteobacteria</taxon>
        <taxon>Vibrionales</taxon>
        <taxon>Vibrionaceae</taxon>
        <taxon>Vibrio</taxon>
    </lineage>
</organism>
<evidence type="ECO:0000313" key="1">
    <source>
        <dbReference type="EMBL" id="MCK6262136.1"/>
    </source>
</evidence>
<dbReference type="Proteomes" id="UP001139559">
    <property type="component" value="Unassembled WGS sequence"/>
</dbReference>
<dbReference type="EMBL" id="JAJHVV010000001">
    <property type="protein sequence ID" value="MCK6262136.1"/>
    <property type="molecule type" value="Genomic_DNA"/>
</dbReference>
<gene>
    <name evidence="1" type="ORF">KP803_02470</name>
</gene>
<name>A0A9X1XGY5_9VIBR</name>
<keyword evidence="2" id="KW-1185">Reference proteome</keyword>
<protein>
    <recommendedName>
        <fullName evidence="3">PAS domain-containing protein</fullName>
    </recommendedName>
</protein>
<dbReference type="AlphaFoldDB" id="A0A9X1XGY5"/>
<proteinExistence type="predicted"/>
<dbReference type="RefSeq" id="WP_248007240.1">
    <property type="nucleotide sequence ID" value="NZ_JAJHVV010000001.1"/>
</dbReference>
<comment type="caution">
    <text evidence="1">The sequence shown here is derived from an EMBL/GenBank/DDBJ whole genome shotgun (WGS) entry which is preliminary data.</text>
</comment>
<evidence type="ECO:0008006" key="3">
    <source>
        <dbReference type="Google" id="ProtNLM"/>
    </source>
</evidence>
<reference evidence="1" key="1">
    <citation type="submission" date="2021-11" db="EMBL/GenBank/DDBJ databases">
        <title>Vibrio ZSDE26 sp. nov. and Vibrio ZSDZ34 sp. nov., isolated from coastal seawater in Qingdao.</title>
        <authorList>
            <person name="Zhang P."/>
        </authorList>
    </citation>
    <scope>NUCLEOTIDE SEQUENCE</scope>
    <source>
        <strain evidence="1">ZSDE26</strain>
    </source>
</reference>
<sequence length="128" mass="14747">MISFPQLSQNLKTPIWIYSIDQGYVIWANDSALDVWESDSLEELRSRDLKKEMSEVVATTLLYYRSVFEKGEAIQTWWHLSPKNKVKKILFHFSGIDLENGEKAMLAEVLAFSEHSNNAVLFDSNGDM</sequence>
<accession>A0A9X1XGY5</accession>
<evidence type="ECO:0000313" key="2">
    <source>
        <dbReference type="Proteomes" id="UP001139559"/>
    </source>
</evidence>